<evidence type="ECO:0000313" key="3">
    <source>
        <dbReference type="Proteomes" id="UP000470875"/>
    </source>
</evidence>
<protein>
    <recommendedName>
        <fullName evidence="1">DUF7698 domain-containing protein</fullName>
    </recommendedName>
</protein>
<dbReference type="Pfam" id="PF24753">
    <property type="entry name" value="DUF7698"/>
    <property type="match status" value="1"/>
</dbReference>
<keyword evidence="3" id="KW-1185">Reference proteome</keyword>
<accession>A0A6N7W944</accession>
<reference evidence="2 3" key="1">
    <citation type="submission" date="2019-08" db="EMBL/GenBank/DDBJ databases">
        <title>In-depth cultivation of the pig gut microbiome towards novel bacterial diversity and tailored functional studies.</title>
        <authorList>
            <person name="Wylensek D."/>
            <person name="Hitch T.C.A."/>
            <person name="Clavel T."/>
        </authorList>
    </citation>
    <scope>NUCLEOTIDE SEQUENCE [LARGE SCALE GENOMIC DNA]</scope>
    <source>
        <strain evidence="2 3">WB03_NA08</strain>
    </source>
</reference>
<comment type="caution">
    <text evidence="2">The sequence shown here is derived from an EMBL/GenBank/DDBJ whole genome shotgun (WGS) entry which is preliminary data.</text>
</comment>
<evidence type="ECO:0000259" key="1">
    <source>
        <dbReference type="Pfam" id="PF24753"/>
    </source>
</evidence>
<evidence type="ECO:0000313" key="2">
    <source>
        <dbReference type="EMBL" id="MSS84786.1"/>
    </source>
</evidence>
<dbReference type="RefSeq" id="WP_154545435.1">
    <property type="nucleotide sequence ID" value="NZ_VULO01000009.1"/>
</dbReference>
<dbReference type="EMBL" id="VULO01000009">
    <property type="protein sequence ID" value="MSS84786.1"/>
    <property type="molecule type" value="Genomic_DNA"/>
</dbReference>
<organism evidence="2 3">
    <name type="scientific">Scrofimicrobium canadense</name>
    <dbReference type="NCBI Taxonomy" id="2652290"/>
    <lineage>
        <taxon>Bacteria</taxon>
        <taxon>Bacillati</taxon>
        <taxon>Actinomycetota</taxon>
        <taxon>Actinomycetes</taxon>
        <taxon>Actinomycetales</taxon>
        <taxon>Actinomycetaceae</taxon>
        <taxon>Scrofimicrobium</taxon>
    </lineage>
</organism>
<gene>
    <name evidence="2" type="ORF">FYJ24_08420</name>
</gene>
<dbReference type="Proteomes" id="UP000470875">
    <property type="component" value="Unassembled WGS sequence"/>
</dbReference>
<name>A0A6N7W944_9ACTO</name>
<dbReference type="AlphaFoldDB" id="A0A6N7W944"/>
<proteinExistence type="predicted"/>
<dbReference type="InterPro" id="IPR056115">
    <property type="entry name" value="DUF7698"/>
</dbReference>
<sequence length="115" mass="12686">MNTIDDLDQQIATRTQTSSTSLLTAHMNTQRAGNELLDFAEGLYDSDVSGILDELRQHGIGEFTISANQTGLTEIIWQLTHAGSTLTGMTEVNDRFADPVTGERRLIPAWHLTIN</sequence>
<feature type="domain" description="DUF7698" evidence="1">
    <location>
        <begin position="17"/>
        <end position="113"/>
    </location>
</feature>